<evidence type="ECO:0000313" key="6">
    <source>
        <dbReference type="Proteomes" id="UP000037395"/>
    </source>
</evidence>
<accession>A0A8H9HNU2</accession>
<dbReference type="SUPFAM" id="SSF52402">
    <property type="entry name" value="Adenine nucleotide alpha hydrolases-like"/>
    <property type="match status" value="1"/>
</dbReference>
<feature type="region of interest" description="Disordered" evidence="2">
    <location>
        <begin position="149"/>
        <end position="194"/>
    </location>
</feature>
<dbReference type="Proteomes" id="UP000610124">
    <property type="component" value="Unassembled WGS sequence"/>
</dbReference>
<dbReference type="EMBL" id="BMUB01000005">
    <property type="protein sequence ID" value="GGU73244.1"/>
    <property type="molecule type" value="Genomic_DNA"/>
</dbReference>
<dbReference type="InterPro" id="IPR015057">
    <property type="entry name" value="Rv2632c-like"/>
</dbReference>
<dbReference type="RefSeq" id="WP_063737984.1">
    <property type="nucleotide sequence ID" value="NZ_BMUB01000005.1"/>
</dbReference>
<accession>A0A1E7N0L5</accession>
<dbReference type="InterPro" id="IPR014729">
    <property type="entry name" value="Rossmann-like_a/b/a_fold"/>
</dbReference>
<dbReference type="InterPro" id="IPR006015">
    <property type="entry name" value="Universal_stress_UspA"/>
</dbReference>
<dbReference type="Gene3D" id="3.40.50.620">
    <property type="entry name" value="HUPs"/>
    <property type="match status" value="1"/>
</dbReference>
<evidence type="ECO:0000259" key="3">
    <source>
        <dbReference type="Pfam" id="PF00582"/>
    </source>
</evidence>
<dbReference type="Pfam" id="PF08962">
    <property type="entry name" value="Rv2632c-like"/>
    <property type="match status" value="1"/>
</dbReference>
<dbReference type="CDD" id="cd23659">
    <property type="entry name" value="USP_At3g01520-like"/>
    <property type="match status" value="1"/>
</dbReference>
<reference evidence="6" key="3">
    <citation type="submission" date="2016-08" db="EMBL/GenBank/DDBJ databases">
        <title>Sequencing, assembly and comparative genomics of S. aureofaciens ATCC 10762.</title>
        <authorList>
            <person name="Gradnigo J.S."/>
            <person name="Johnson N."/>
            <person name="Somerville G.A."/>
        </authorList>
    </citation>
    <scope>NUCLEOTIDE SEQUENCE [LARGE SCALE GENOMIC DNA]</scope>
    <source>
        <strain evidence="6">ATCC 10762 / DSM 40127 / CCM 3239 / JCM 4008 / LMG 5968 / NBRC 12843 / NCIMB 8234 / A-377</strain>
    </source>
</reference>
<gene>
    <name evidence="4" type="ORF">GCM10010502_26080</name>
    <name evidence="5" type="ORF">HS99_0011215</name>
</gene>
<dbReference type="EMBL" id="JPRF03000054">
    <property type="protein sequence ID" value="OEV34013.1"/>
    <property type="molecule type" value="Genomic_DNA"/>
</dbReference>
<keyword evidence="6" id="KW-1185">Reference proteome</keyword>
<dbReference type="Pfam" id="PF00582">
    <property type="entry name" value="Usp"/>
    <property type="match status" value="1"/>
</dbReference>
<organism evidence="5 6">
    <name type="scientific">Kitasatospora aureofaciens</name>
    <name type="common">Streptomyces aureofaciens</name>
    <dbReference type="NCBI Taxonomy" id="1894"/>
    <lineage>
        <taxon>Bacteria</taxon>
        <taxon>Bacillati</taxon>
        <taxon>Actinomycetota</taxon>
        <taxon>Actinomycetes</taxon>
        <taxon>Kitasatosporales</taxon>
        <taxon>Streptomycetaceae</taxon>
        <taxon>Kitasatospora</taxon>
    </lineage>
</organism>
<dbReference type="InterPro" id="IPR038070">
    <property type="entry name" value="Rv2632c-like_sf"/>
</dbReference>
<name>A0A1E7N0L5_KITAU</name>
<dbReference type="Gene3D" id="3.30.160.240">
    <property type="entry name" value="Rv1738"/>
    <property type="match status" value="1"/>
</dbReference>
<sequence length="275" mass="28437">MASNQPTPGLERRIVVGIDGSEPSKAALRWAVGQAVLTGAVVHAVAAWEYPSLYGWFAPMVDEGFEQAARRTLTAEVDDVIGPEHPVAVRESLVLGHAAQVLLEAAEDADLLVLGSRGRGTFARTLLGSVSTRCAVHGACPVVIVRTDGTASAPPPPATATTGTTSTAGTTATTGAAVTTTAGASTTGEQAPQAVRTKDWQLSLHVVEDRDTTRVHAVLDADGKVLHSDALSRRNPRDTPAPAVGDDFAVGRALVDLGHQLLRAGVHSATDPAEE</sequence>
<evidence type="ECO:0000256" key="1">
    <source>
        <dbReference type="ARBA" id="ARBA00008791"/>
    </source>
</evidence>
<feature type="compositionally biased region" description="Low complexity" evidence="2">
    <location>
        <begin position="159"/>
        <end position="188"/>
    </location>
</feature>
<dbReference type="Proteomes" id="UP000037395">
    <property type="component" value="Unassembled WGS sequence"/>
</dbReference>
<dbReference type="InterPro" id="IPR006016">
    <property type="entry name" value="UspA"/>
</dbReference>
<evidence type="ECO:0000313" key="4">
    <source>
        <dbReference type="EMBL" id="GGU73244.1"/>
    </source>
</evidence>
<dbReference type="SUPFAM" id="SSF143212">
    <property type="entry name" value="Rv2632c-like"/>
    <property type="match status" value="1"/>
</dbReference>
<reference evidence="5 6" key="2">
    <citation type="submission" date="2014-07" db="EMBL/GenBank/DDBJ databases">
        <authorList>
            <person name="Zhang J.E."/>
            <person name="Yang H."/>
            <person name="Guo J."/>
            <person name="Deng Z."/>
            <person name="Luo H."/>
            <person name="Luo M."/>
            <person name="Zhao B."/>
        </authorList>
    </citation>
    <scope>NUCLEOTIDE SEQUENCE [LARGE SCALE GENOMIC DNA]</scope>
    <source>
        <strain evidence="5">ATCC 10762</strain>
        <strain evidence="6">ATCC 10762 / DSM 40127 / CCM 3239 / JCM 4008 / LMG 5968 / NBRC 12843 / NCIMB 8234 / A-377</strain>
    </source>
</reference>
<protein>
    <recommendedName>
        <fullName evidence="3">UspA domain-containing protein</fullName>
    </recommendedName>
</protein>
<dbReference type="GeneID" id="97490611"/>
<comment type="caution">
    <text evidence="5">The sequence shown here is derived from an EMBL/GenBank/DDBJ whole genome shotgun (WGS) entry which is preliminary data.</text>
</comment>
<evidence type="ECO:0000256" key="2">
    <source>
        <dbReference type="SAM" id="MobiDB-lite"/>
    </source>
</evidence>
<proteinExistence type="inferred from homology"/>
<reference evidence="4" key="1">
    <citation type="journal article" date="2014" name="Int. J. Syst. Evol. Microbiol.">
        <title>Complete genome sequence of Corynebacterium casei LMG S-19264T (=DSM 44701T), isolated from a smear-ripened cheese.</title>
        <authorList>
            <consortium name="US DOE Joint Genome Institute (JGI-PGF)"/>
            <person name="Walter F."/>
            <person name="Albersmeier A."/>
            <person name="Kalinowski J."/>
            <person name="Ruckert C."/>
        </authorList>
    </citation>
    <scope>NUCLEOTIDE SEQUENCE</scope>
    <source>
        <strain evidence="4">JCM 4434</strain>
    </source>
</reference>
<dbReference type="PANTHER" id="PTHR46553">
    <property type="entry name" value="ADENINE NUCLEOTIDE ALPHA HYDROLASES-LIKE SUPERFAMILY PROTEIN"/>
    <property type="match status" value="1"/>
</dbReference>
<reference evidence="5" key="4">
    <citation type="submission" date="2016-08" db="EMBL/GenBank/DDBJ databases">
        <title>Sequencing, Assembly and Comparative Genomics of S. aureofaciens ATCC 10762.</title>
        <authorList>
            <person name="Gradnigo J.S."/>
            <person name="Johnson N."/>
            <person name="Somerville G.A."/>
        </authorList>
    </citation>
    <scope>NUCLEOTIDE SEQUENCE [LARGE SCALE GENOMIC DNA]</scope>
    <source>
        <strain evidence="5">ATCC 10762</strain>
    </source>
</reference>
<feature type="domain" description="UspA" evidence="3">
    <location>
        <begin position="12"/>
        <end position="146"/>
    </location>
</feature>
<dbReference type="PRINTS" id="PR01438">
    <property type="entry name" value="UNVRSLSTRESS"/>
</dbReference>
<evidence type="ECO:0000313" key="5">
    <source>
        <dbReference type="EMBL" id="OEV34013.1"/>
    </source>
</evidence>
<dbReference type="AlphaFoldDB" id="A0A1E7N0L5"/>
<comment type="similarity">
    <text evidence="1">Belongs to the universal stress protein A family.</text>
</comment>
<reference evidence="4" key="5">
    <citation type="submission" date="2020-09" db="EMBL/GenBank/DDBJ databases">
        <authorList>
            <person name="Sun Q."/>
            <person name="Ohkuma M."/>
        </authorList>
    </citation>
    <scope>NUCLEOTIDE SEQUENCE</scope>
    <source>
        <strain evidence="4">JCM 4434</strain>
    </source>
</reference>
<dbReference type="PANTHER" id="PTHR46553:SF3">
    <property type="entry name" value="ADENINE NUCLEOTIDE ALPHA HYDROLASES-LIKE SUPERFAMILY PROTEIN"/>
    <property type="match status" value="1"/>
</dbReference>